<comment type="caution">
    <text evidence="1">The sequence shown here is derived from an EMBL/GenBank/DDBJ whole genome shotgun (WGS) entry which is preliminary data.</text>
</comment>
<evidence type="ECO:0000313" key="1">
    <source>
        <dbReference type="EMBL" id="RNA61734.1"/>
    </source>
</evidence>
<reference evidence="1 2" key="1">
    <citation type="submission" date="2018-08" db="EMBL/GenBank/DDBJ databases">
        <title>Chryseobacterium nematophagum: a novel matrix digesting pathogen of nematodes.</title>
        <authorList>
            <person name="Page A."/>
            <person name="Roberts M."/>
            <person name="Felix M.-A."/>
            <person name="Weir W."/>
        </authorList>
    </citation>
    <scope>NUCLEOTIDE SEQUENCE [LARGE SCALE GENOMIC DNA]</scope>
    <source>
        <strain evidence="1 2">JUb129</strain>
    </source>
</reference>
<dbReference type="RefSeq" id="WP_122635857.1">
    <property type="nucleotide sequence ID" value="NZ_QWIU01000002.1"/>
</dbReference>
<evidence type="ECO:0000313" key="2">
    <source>
        <dbReference type="Proteomes" id="UP000278775"/>
    </source>
</evidence>
<proteinExistence type="predicted"/>
<dbReference type="EMBL" id="QWIU01000002">
    <property type="protein sequence ID" value="RNA61734.1"/>
    <property type="molecule type" value="Genomic_DNA"/>
</dbReference>
<organism evidence="1 2">
    <name type="scientific">Chryseobacterium nematophagum</name>
    <dbReference type="NCBI Taxonomy" id="2305228"/>
    <lineage>
        <taxon>Bacteria</taxon>
        <taxon>Pseudomonadati</taxon>
        <taxon>Bacteroidota</taxon>
        <taxon>Flavobacteriia</taxon>
        <taxon>Flavobacteriales</taxon>
        <taxon>Weeksellaceae</taxon>
        <taxon>Chryseobacterium group</taxon>
        <taxon>Chryseobacterium</taxon>
    </lineage>
</organism>
<dbReference type="AlphaFoldDB" id="A0A3M7TF75"/>
<dbReference type="OrthoDB" id="1451463at2"/>
<name>A0A3M7TF75_9FLAO</name>
<accession>A0A3M7TF75</accession>
<protein>
    <submittedName>
        <fullName evidence="1">Uncharacterized protein</fullName>
    </submittedName>
</protein>
<sequence length="551" mass="56731">MKHIFINIQKIILLAVLALGSYFDSQVRIANSNAISSAPNSSAFIDASSNTAYNNTTNVGKGLLFPRTDLAAFTSFSQGNFGIANNYPYYYDGFIVFNTATSGVAGVGATDGTLCRGFWYYDNPTSTINGGTWKAVRPDLCSAIPSTFVLNCPGSTVTGTLTQGIAVSGVSAQVPYTGGDGTAYSAGTPIASTGVTGLTATLQAGTLANGNGSLTFAISGTPTSSGTASFSITFGGQTCSFTIPVVAASTLALNCPAAQHFGTLTVNIFADGSDVTTVPYTGGTIGMGYPTQTINSTGVYGLTATLSPGTFGSSGVFTFTFTGMPINSGTASFVFSIGGQTCVFTRPVSAGSGGGFPTSVVMCGSSKAWKTHNMGSDESLDPNTPVAGIHGAKYQWGRLSPALTQAQDQASYDNISGWNTSSAPNGSWGAVKTGNDPCPSGFRVPTATEWSVLKSSNSISQVGSFFEIPTNFSSAVILTCTSNNNKLTLPTAGTRNADTGALRQRGYLGNYWSSTETMIYSVGGLGAIDTVVQQSPFSSRTWGFSVRCSSE</sequence>
<gene>
    <name evidence="1" type="ORF">D1631_07220</name>
</gene>
<dbReference type="Proteomes" id="UP000278775">
    <property type="component" value="Unassembled WGS sequence"/>
</dbReference>